<name>A0A650CTS5_ACIAM</name>
<reference evidence="3 4" key="2">
    <citation type="submission" date="2019-10" db="EMBL/GenBank/DDBJ databases">
        <title>Genome Sequences from Six Type Strain Members of the Archaeal Family Sulfolobaceae: Acidianus ambivalens, Acidianus infernus, Metallosphaera prunae, Stygiolobus azoricus, Sulfolobus metallicus, and Sulfurisphaera ohwakuensis.</title>
        <authorList>
            <person name="Counts J.A."/>
            <person name="Kelly R.M."/>
        </authorList>
    </citation>
    <scope>NUCLEOTIDE SEQUENCE [LARGE SCALE GENOMIC DNA]</scope>
    <source>
        <strain evidence="3 4">LEI 10</strain>
    </source>
</reference>
<keyword evidence="1" id="KW-0472">Membrane</keyword>
<feature type="transmembrane region" description="Helical" evidence="1">
    <location>
        <begin position="37"/>
        <end position="59"/>
    </location>
</feature>
<proteinExistence type="predicted"/>
<evidence type="ECO:0000313" key="3">
    <source>
        <dbReference type="EMBL" id="QGR21206.1"/>
    </source>
</evidence>
<dbReference type="GeneID" id="42778804"/>
<dbReference type="AlphaFoldDB" id="A0A650CTS5"/>
<feature type="transmembrane region" description="Helical" evidence="1">
    <location>
        <begin position="104"/>
        <end position="124"/>
    </location>
</feature>
<gene>
    <name evidence="3" type="ORF">D1866_03680</name>
    <name evidence="2" type="ORF">GFB69_11150</name>
</gene>
<evidence type="ECO:0000313" key="5">
    <source>
        <dbReference type="Proteomes" id="UP000474054"/>
    </source>
</evidence>
<dbReference type="RefSeq" id="WP_152942792.1">
    <property type="nucleotide sequence ID" value="NZ_CP045482.1"/>
</dbReference>
<reference evidence="2 5" key="1">
    <citation type="submission" date="2019-10" db="EMBL/GenBank/DDBJ databases">
        <title>Comparative genomics of sulfur disproportionating microorganisms.</title>
        <authorList>
            <person name="Ward L.M."/>
            <person name="Bertran E."/>
            <person name="Johnston D."/>
        </authorList>
    </citation>
    <scope>NUCLEOTIDE SEQUENCE [LARGE SCALE GENOMIC DNA]</scope>
    <source>
        <strain evidence="2 5">DSM 3772</strain>
    </source>
</reference>
<organism evidence="3 4">
    <name type="scientific">Acidianus ambivalens</name>
    <name type="common">Desulfurolobus ambivalens</name>
    <dbReference type="NCBI Taxonomy" id="2283"/>
    <lineage>
        <taxon>Archaea</taxon>
        <taxon>Thermoproteota</taxon>
        <taxon>Thermoprotei</taxon>
        <taxon>Sulfolobales</taxon>
        <taxon>Sulfolobaceae</taxon>
        <taxon>Acidianus</taxon>
    </lineage>
</organism>
<dbReference type="KEGG" id="aamb:D1866_03680"/>
<protein>
    <submittedName>
        <fullName evidence="3">Uncharacterized protein</fullName>
    </submittedName>
</protein>
<keyword evidence="1" id="KW-1133">Transmembrane helix</keyword>
<evidence type="ECO:0000256" key="1">
    <source>
        <dbReference type="SAM" id="Phobius"/>
    </source>
</evidence>
<dbReference type="Proteomes" id="UP000474054">
    <property type="component" value="Unassembled WGS sequence"/>
</dbReference>
<accession>A0A650CTS5</accession>
<dbReference type="Proteomes" id="UP000426328">
    <property type="component" value="Chromosome"/>
</dbReference>
<keyword evidence="4" id="KW-1185">Reference proteome</keyword>
<dbReference type="EMBL" id="CP045482">
    <property type="protein sequence ID" value="QGR21206.1"/>
    <property type="molecule type" value="Genomic_DNA"/>
</dbReference>
<evidence type="ECO:0000313" key="4">
    <source>
        <dbReference type="Proteomes" id="UP000426328"/>
    </source>
</evidence>
<feature type="transmembrane region" description="Helical" evidence="1">
    <location>
        <begin position="7"/>
        <end position="25"/>
    </location>
</feature>
<keyword evidence="1" id="KW-0812">Transmembrane</keyword>
<sequence length="126" mass="14219">MLKQNSIILGVVGGILSFIWAYDHFPLYNISLLPYGIRLFFVIDSVIAIVAGIIMIMIFKLAYLKILYLLNLVFWWINYLLLTLTRVLPAPLIGKPLPYTGGPALIAFILDMLLIIVSTVIVYMNS</sequence>
<evidence type="ECO:0000313" key="2">
    <source>
        <dbReference type="EMBL" id="MQL56258.1"/>
    </source>
</evidence>
<dbReference type="EMBL" id="WHYS01000002">
    <property type="protein sequence ID" value="MQL56258.1"/>
    <property type="molecule type" value="Genomic_DNA"/>
</dbReference>
<feature type="transmembrane region" description="Helical" evidence="1">
    <location>
        <begin position="66"/>
        <end position="84"/>
    </location>
</feature>